<dbReference type="PANTHER" id="PTHR23020:SF41">
    <property type="entry name" value="AMINOGLYCOSIDE PHOSPHOTRANSFERASE DOMAIN-CONTAINING PROTEIN"/>
    <property type="match status" value="1"/>
</dbReference>
<dbReference type="AlphaFoldDB" id="A0A4U5N2L1"/>
<evidence type="ECO:0000313" key="2">
    <source>
        <dbReference type="EMBL" id="TKR76500.1"/>
    </source>
</evidence>
<proteinExistence type="predicted"/>
<dbReference type="EMBL" id="AZBU02000005">
    <property type="protein sequence ID" value="TKR76500.1"/>
    <property type="molecule type" value="Genomic_DNA"/>
</dbReference>
<dbReference type="InterPro" id="IPR012877">
    <property type="entry name" value="Dhs-27"/>
</dbReference>
<keyword evidence="3" id="KW-1185">Reference proteome</keyword>
<reference evidence="2 3" key="1">
    <citation type="journal article" date="2015" name="Genome Biol.">
        <title>Comparative genomics of Steinernema reveals deeply conserved gene regulatory networks.</title>
        <authorList>
            <person name="Dillman A.R."/>
            <person name="Macchietto M."/>
            <person name="Porter C.F."/>
            <person name="Rogers A."/>
            <person name="Williams B."/>
            <person name="Antoshechkin I."/>
            <person name="Lee M.M."/>
            <person name="Goodwin Z."/>
            <person name="Lu X."/>
            <person name="Lewis E.E."/>
            <person name="Goodrich-Blair H."/>
            <person name="Stock S.P."/>
            <person name="Adams B.J."/>
            <person name="Sternberg P.W."/>
            <person name="Mortazavi A."/>
        </authorList>
    </citation>
    <scope>NUCLEOTIDE SEQUENCE [LARGE SCALE GENOMIC DNA]</scope>
    <source>
        <strain evidence="2 3">ALL</strain>
    </source>
</reference>
<dbReference type="InterPro" id="IPR052961">
    <property type="entry name" value="Oxido-Kinase-like_Enzymes"/>
</dbReference>
<gene>
    <name evidence="2" type="ORF">L596_017626</name>
</gene>
<dbReference type="Pfam" id="PF07914">
    <property type="entry name" value="DUF1679"/>
    <property type="match status" value="1"/>
</dbReference>
<reference evidence="2 3" key="2">
    <citation type="journal article" date="2019" name="G3 (Bethesda)">
        <title>Hybrid Assembly of the Genome of the Entomopathogenic Nematode Steinernema carpocapsae Identifies the X-Chromosome.</title>
        <authorList>
            <person name="Serra L."/>
            <person name="Macchietto M."/>
            <person name="Macias-Munoz A."/>
            <person name="McGill C.J."/>
            <person name="Rodriguez I.M."/>
            <person name="Rodriguez B."/>
            <person name="Murad R."/>
            <person name="Mortazavi A."/>
        </authorList>
    </citation>
    <scope>NUCLEOTIDE SEQUENCE [LARGE SCALE GENOMIC DNA]</scope>
    <source>
        <strain evidence="2 3">ALL</strain>
    </source>
</reference>
<sequence>MATADLISAFRSQRFVTEAVDVSQNLSDSPFTVEWLLSSLHARDAKFNAIAQGSKIEHISAYDISQGKGFVSKVYKVSIKFQHLHEPYQVILKIPGSDSFNDDPSNVDGDELVTEDFVSNAHNTECDFYTRFAPNINIPLAKMYKVIEMNKDSPGALLMESMVDSADSNPLPVGATKEMAYNIATHLATLYKYFLCLPQDQWVGKYTHNSIASFFQKDHLFKYFEKVKEIKPEAFSKAFETFENYLCSTKFYSYVTTTVYKDIGLPVVLTHGDIWTNNLLWKKNSDGSLSNELAVFLDWQIFHEGCLTNDIARFMCICMDGDVRRKHEFKVLKFMYDKIVRLMQEEGKSVDFTFEQMKQGYKANFIGQAAQLMFLASFLFIGKCWTDEEKPIRLTQREKVLLRTQYAMEDAIRYFEDIPKDRVD</sequence>
<name>A0A4U5N2L1_STECR</name>
<comment type="caution">
    <text evidence="2">The sequence shown here is derived from an EMBL/GenBank/DDBJ whole genome shotgun (WGS) entry which is preliminary data.</text>
</comment>
<feature type="domain" description="CHK kinase-like" evidence="1">
    <location>
        <begin position="157"/>
        <end position="345"/>
    </location>
</feature>
<evidence type="ECO:0000259" key="1">
    <source>
        <dbReference type="SMART" id="SM00587"/>
    </source>
</evidence>
<dbReference type="PANTHER" id="PTHR23020">
    <property type="entry name" value="UNCHARACTERIZED NUCLEAR HORMONE RECEPTOR-RELATED"/>
    <property type="match status" value="1"/>
</dbReference>
<dbReference type="InterPro" id="IPR011009">
    <property type="entry name" value="Kinase-like_dom_sf"/>
</dbReference>
<accession>A0A4U5N2L1</accession>
<dbReference type="Proteomes" id="UP000298663">
    <property type="component" value="Unassembled WGS sequence"/>
</dbReference>
<organism evidence="2 3">
    <name type="scientific">Steinernema carpocapsae</name>
    <name type="common">Entomopathogenic nematode</name>
    <dbReference type="NCBI Taxonomy" id="34508"/>
    <lineage>
        <taxon>Eukaryota</taxon>
        <taxon>Metazoa</taxon>
        <taxon>Ecdysozoa</taxon>
        <taxon>Nematoda</taxon>
        <taxon>Chromadorea</taxon>
        <taxon>Rhabditida</taxon>
        <taxon>Tylenchina</taxon>
        <taxon>Panagrolaimomorpha</taxon>
        <taxon>Strongyloidoidea</taxon>
        <taxon>Steinernematidae</taxon>
        <taxon>Steinernema</taxon>
    </lineage>
</organism>
<dbReference type="SMART" id="SM00587">
    <property type="entry name" value="CHK"/>
    <property type="match status" value="1"/>
</dbReference>
<dbReference type="SUPFAM" id="SSF56112">
    <property type="entry name" value="Protein kinase-like (PK-like)"/>
    <property type="match status" value="1"/>
</dbReference>
<dbReference type="InterPro" id="IPR015897">
    <property type="entry name" value="CHK_kinase-like"/>
</dbReference>
<evidence type="ECO:0000313" key="3">
    <source>
        <dbReference type="Proteomes" id="UP000298663"/>
    </source>
</evidence>
<dbReference type="Gene3D" id="3.90.1200.10">
    <property type="match status" value="1"/>
</dbReference>
<protein>
    <recommendedName>
        <fullName evidence="1">CHK kinase-like domain-containing protein</fullName>
    </recommendedName>
</protein>
<dbReference type="OrthoDB" id="5915577at2759"/>